<dbReference type="EC" id="3.4.21.-" evidence="6"/>
<dbReference type="STRING" id="903983.BCR23_01620"/>
<evidence type="ECO:0000256" key="4">
    <source>
        <dbReference type="ARBA" id="ARBA00022801"/>
    </source>
</evidence>
<dbReference type="Gene3D" id="2.40.10.10">
    <property type="entry name" value="Trypsin-like serine proteases"/>
    <property type="match status" value="2"/>
</dbReference>
<dbReference type="OrthoDB" id="2183426at2"/>
<accession>A0A1E5H3E9</accession>
<evidence type="ECO:0000313" key="8">
    <source>
        <dbReference type="Proteomes" id="UP000094764"/>
    </source>
</evidence>
<dbReference type="SUPFAM" id="SSF50494">
    <property type="entry name" value="Trypsin-like serine proteases"/>
    <property type="match status" value="1"/>
</dbReference>
<proteinExistence type="inferred from homology"/>
<keyword evidence="5 6" id="KW-0720">Serine protease</keyword>
<feature type="signal peptide" evidence="6">
    <location>
        <begin position="1"/>
        <end position="22"/>
    </location>
</feature>
<gene>
    <name evidence="7" type="ORF">BCR23_01620</name>
</gene>
<feature type="chain" id="PRO_5009028007" description="Serine protease" evidence="6">
    <location>
        <begin position="23"/>
        <end position="242"/>
    </location>
</feature>
<keyword evidence="2 6" id="KW-0645">Protease</keyword>
<dbReference type="InterPro" id="IPR008256">
    <property type="entry name" value="Peptidase_S1B"/>
</dbReference>
<evidence type="ECO:0000313" key="7">
    <source>
        <dbReference type="EMBL" id="OEG19412.1"/>
    </source>
</evidence>
<dbReference type="InterPro" id="IPR043504">
    <property type="entry name" value="Peptidase_S1_PA_chymotrypsin"/>
</dbReference>
<evidence type="ECO:0000256" key="2">
    <source>
        <dbReference type="ARBA" id="ARBA00022670"/>
    </source>
</evidence>
<dbReference type="AlphaFoldDB" id="A0A1E5H3E9"/>
<evidence type="ECO:0000256" key="1">
    <source>
        <dbReference type="ARBA" id="ARBA00008764"/>
    </source>
</evidence>
<dbReference type="RefSeq" id="WP_069633752.1">
    <property type="nucleotide sequence ID" value="NZ_JXKZ01000001.1"/>
</dbReference>
<dbReference type="EMBL" id="MIKB01000001">
    <property type="protein sequence ID" value="OEG19412.1"/>
    <property type="molecule type" value="Genomic_DNA"/>
</dbReference>
<dbReference type="Proteomes" id="UP000094764">
    <property type="component" value="Unassembled WGS sequence"/>
</dbReference>
<evidence type="ECO:0000256" key="6">
    <source>
        <dbReference type="RuleBase" id="RU004296"/>
    </source>
</evidence>
<keyword evidence="3 6" id="KW-0732">Signal</keyword>
<evidence type="ECO:0000256" key="5">
    <source>
        <dbReference type="ARBA" id="ARBA00022825"/>
    </source>
</evidence>
<keyword evidence="8" id="KW-1185">Reference proteome</keyword>
<dbReference type="InterPro" id="IPR009003">
    <property type="entry name" value="Peptidase_S1_PA"/>
</dbReference>
<dbReference type="GO" id="GO:0008236">
    <property type="term" value="F:serine-type peptidase activity"/>
    <property type="evidence" value="ECO:0007669"/>
    <property type="project" value="UniProtKB-KW"/>
</dbReference>
<protein>
    <recommendedName>
        <fullName evidence="6">Serine protease</fullName>
        <ecNumber evidence="6">3.4.21.-</ecNumber>
    </recommendedName>
</protein>
<dbReference type="GO" id="GO:0006508">
    <property type="term" value="P:proteolysis"/>
    <property type="evidence" value="ECO:0007669"/>
    <property type="project" value="UniProtKB-KW"/>
</dbReference>
<name>A0A1E5H3E9_9ENTE</name>
<evidence type="ECO:0000256" key="3">
    <source>
        <dbReference type="ARBA" id="ARBA00022729"/>
    </source>
</evidence>
<organism evidence="7 8">
    <name type="scientific">Enterococcus quebecensis</name>
    <dbReference type="NCBI Taxonomy" id="903983"/>
    <lineage>
        <taxon>Bacteria</taxon>
        <taxon>Bacillati</taxon>
        <taxon>Bacillota</taxon>
        <taxon>Bacilli</taxon>
        <taxon>Lactobacillales</taxon>
        <taxon>Enterococcaceae</taxon>
        <taxon>Enterococcus</taxon>
    </lineage>
</organism>
<dbReference type="Pfam" id="PF13365">
    <property type="entry name" value="Trypsin_2"/>
    <property type="match status" value="1"/>
</dbReference>
<comment type="caution">
    <text evidence="7">The sequence shown here is derived from an EMBL/GenBank/DDBJ whole genome shotgun (WGS) entry which is preliminary data.</text>
</comment>
<sequence>MKIQNIVTVLLCSAVLSTAAVAATPQVEAAHPVREKLTENKTKVNDTAKGRYQSVAFIDANGVTGTGTVIGKNKVLTSYNVVEGLKNSGNLEKSFVTPGKNGESTPFGSFQVESVDFEESWRNLAILTVKTNENGQNIGEVVSIVPVTQNPAILVCNTVTMPGYDADKKGEMWESQATISYNIASNFWFNQASKDGNYGAPIFDQRGKLLGVRTFDKYSKGVQTSAAKLTERNYDFISKNLK</sequence>
<keyword evidence="4 6" id="KW-0378">Hydrolase</keyword>
<reference evidence="8" key="1">
    <citation type="submission" date="2016-09" db="EMBL/GenBank/DDBJ databases">
        <authorList>
            <person name="Gulvik C.A."/>
        </authorList>
    </citation>
    <scope>NUCLEOTIDE SEQUENCE [LARGE SCALE GENOMIC DNA]</scope>
    <source>
        <strain evidence="8">LMG 26306</strain>
    </source>
</reference>
<dbReference type="PRINTS" id="PR00839">
    <property type="entry name" value="V8PROTEASE"/>
</dbReference>
<comment type="similarity">
    <text evidence="1 6">Belongs to the peptidase S1B family.</text>
</comment>